<evidence type="ECO:0000259" key="6">
    <source>
        <dbReference type="Pfam" id="PF12698"/>
    </source>
</evidence>
<dbReference type="OrthoDB" id="9768837at2"/>
<dbReference type="GO" id="GO:0140359">
    <property type="term" value="F:ABC-type transporter activity"/>
    <property type="evidence" value="ECO:0007669"/>
    <property type="project" value="InterPro"/>
</dbReference>
<sequence length="391" mass="43439">MKIWTIALFEFKRYFKWKQELIGIGLMVLIFTLTSLWPMLKNALDKDYNVAVLATTGSVPELDGFKFQLLPPDKKADVAAGVGDVWDAVIDTSVTPVQLLAEEKASWQDKLKTTVQKWQQQRLISALPLSAEQQQLIAKLPEIKVELLKADSGAKDDKGQKLVSAGLLFLLALGVFSGFGFMFTAITTEKQNRVTEQLLTLLTPQQWMDGKILGISLFCLKSMLTSGLFFFLVIQAFRLIDNKPMQAIPMTGFEVFSALLFVGLGLLLVNSFMAGFAATIDDPNHSSRSIMMFLPAAPLGLAFSVMDNAEGLMMQILSLFPLTSFAAMPLRMANSAVPMWEWALSLLLLIGCLWWFKAAASRVFALGIRMYGKEPDWSDIARAFVGRKART</sequence>
<evidence type="ECO:0000256" key="2">
    <source>
        <dbReference type="ARBA" id="ARBA00022692"/>
    </source>
</evidence>
<comment type="caution">
    <text evidence="7">The sequence shown here is derived from an EMBL/GenBank/DDBJ whole genome shotgun (WGS) entry which is preliminary data.</text>
</comment>
<feature type="transmembrane region" description="Helical" evidence="5">
    <location>
        <begin position="290"/>
        <end position="306"/>
    </location>
</feature>
<feature type="transmembrane region" description="Helical" evidence="5">
    <location>
        <begin position="162"/>
        <end position="183"/>
    </location>
</feature>
<protein>
    <submittedName>
        <fullName evidence="7">ABC transporter permease</fullName>
    </submittedName>
</protein>
<dbReference type="GO" id="GO:0016020">
    <property type="term" value="C:membrane"/>
    <property type="evidence" value="ECO:0007669"/>
    <property type="project" value="UniProtKB-SubCell"/>
</dbReference>
<accession>A0A437R0K2</accession>
<dbReference type="AlphaFoldDB" id="A0A437R0K2"/>
<dbReference type="Proteomes" id="UP000283077">
    <property type="component" value="Unassembled WGS sequence"/>
</dbReference>
<evidence type="ECO:0000313" key="8">
    <source>
        <dbReference type="Proteomes" id="UP000283077"/>
    </source>
</evidence>
<evidence type="ECO:0000313" key="7">
    <source>
        <dbReference type="EMBL" id="RVU40247.1"/>
    </source>
</evidence>
<feature type="transmembrane region" description="Helical" evidence="5">
    <location>
        <begin position="342"/>
        <end position="368"/>
    </location>
</feature>
<feature type="domain" description="ABC-2 type transporter transmembrane" evidence="6">
    <location>
        <begin position="109"/>
        <end position="351"/>
    </location>
</feature>
<dbReference type="Pfam" id="PF12698">
    <property type="entry name" value="ABC2_membrane_3"/>
    <property type="match status" value="1"/>
</dbReference>
<feature type="transmembrane region" description="Helical" evidence="5">
    <location>
        <begin position="255"/>
        <end position="278"/>
    </location>
</feature>
<organism evidence="7 8">
    <name type="scientific">Rheinheimera riviphila</name>
    <dbReference type="NCBI Taxonomy" id="1834037"/>
    <lineage>
        <taxon>Bacteria</taxon>
        <taxon>Pseudomonadati</taxon>
        <taxon>Pseudomonadota</taxon>
        <taxon>Gammaproteobacteria</taxon>
        <taxon>Chromatiales</taxon>
        <taxon>Chromatiaceae</taxon>
        <taxon>Rheinheimera</taxon>
    </lineage>
</organism>
<dbReference type="RefSeq" id="WP_127698234.1">
    <property type="nucleotide sequence ID" value="NZ_SACS01000005.1"/>
</dbReference>
<dbReference type="PANTHER" id="PTHR43471">
    <property type="entry name" value="ABC TRANSPORTER PERMEASE"/>
    <property type="match status" value="1"/>
</dbReference>
<evidence type="ECO:0000256" key="5">
    <source>
        <dbReference type="SAM" id="Phobius"/>
    </source>
</evidence>
<keyword evidence="4 5" id="KW-0472">Membrane</keyword>
<proteinExistence type="predicted"/>
<keyword evidence="8" id="KW-1185">Reference proteome</keyword>
<name>A0A437R0K2_9GAMM</name>
<reference evidence="7 8" key="1">
    <citation type="submission" date="2019-01" db="EMBL/GenBank/DDBJ databases">
        <authorList>
            <person name="Chen W.-M."/>
        </authorList>
    </citation>
    <scope>NUCLEOTIDE SEQUENCE [LARGE SCALE GENOMIC DNA]</scope>
    <source>
        <strain evidence="7 8">KYPC3</strain>
    </source>
</reference>
<dbReference type="EMBL" id="SACS01000005">
    <property type="protein sequence ID" value="RVU40247.1"/>
    <property type="molecule type" value="Genomic_DNA"/>
</dbReference>
<feature type="transmembrane region" description="Helical" evidence="5">
    <location>
        <begin position="21"/>
        <end position="40"/>
    </location>
</feature>
<keyword evidence="2 5" id="KW-0812">Transmembrane</keyword>
<evidence type="ECO:0000256" key="3">
    <source>
        <dbReference type="ARBA" id="ARBA00022989"/>
    </source>
</evidence>
<feature type="transmembrane region" description="Helical" evidence="5">
    <location>
        <begin position="212"/>
        <end position="235"/>
    </location>
</feature>
<evidence type="ECO:0000256" key="1">
    <source>
        <dbReference type="ARBA" id="ARBA00004141"/>
    </source>
</evidence>
<dbReference type="InterPro" id="IPR013525">
    <property type="entry name" value="ABC2_TM"/>
</dbReference>
<keyword evidence="3 5" id="KW-1133">Transmembrane helix</keyword>
<evidence type="ECO:0000256" key="4">
    <source>
        <dbReference type="ARBA" id="ARBA00023136"/>
    </source>
</evidence>
<comment type="subcellular location">
    <subcellularLocation>
        <location evidence="1">Membrane</location>
        <topology evidence="1">Multi-pass membrane protein</topology>
    </subcellularLocation>
</comment>
<gene>
    <name evidence="7" type="ORF">EOE67_06530</name>
</gene>